<sequence>LGQRVKAQRVEHRAHRHECLAHLRLRRIGIGAVGQLREQRIAVAHRREDRRGRARHVEVVVHRRDEIGRQIIRAHGGNLVARRLLAQRDARTLDEVRHAVVRGLRLDQRLIGPFEHRTVLHRTERIAHHPRGVLGQHGRHRQARAQRLRHLLALGRHPRRVHPVRRRIVAGRARLRHLVLVMGETQVETAAVDVEHVLEITVAHRRAFDVPARATHAERRVPARVERIGVLRRLPQREVARIMLVGRHVGRIDRIVLVVARRVHARAHAVGHGRRLVCFRGALLLVRQLAVVRPARHVEVHVAGRIAVRVAHHVAVAVVDDLLDQVDHVDHVAGRARLVRRRQHAERVVRLRELALVVVRARPPLLARGRGLVEDLVVDVSHVAHERDVVAELEEPAADDVERDGRADVADVRRRLHGRAAHVDADLVGLDRRETRDGVRGRVVQLQIGRGLRHGGGRVAAGGGAGRGLDAGNVGIMRFLSFCHTAKAYSDWPTCAAFPRPVSARS</sequence>
<evidence type="ECO:0000313" key="2">
    <source>
        <dbReference type="Proteomes" id="UP000029108"/>
    </source>
</evidence>
<dbReference type="AlphaFoldDB" id="A0A086ZT59"/>
<organism evidence="1 2">
    <name type="scientific">Bifidobacterium biavatii DSM 23969</name>
    <dbReference type="NCBI Taxonomy" id="1437608"/>
    <lineage>
        <taxon>Bacteria</taxon>
        <taxon>Bacillati</taxon>
        <taxon>Actinomycetota</taxon>
        <taxon>Actinomycetes</taxon>
        <taxon>Bifidobacteriales</taxon>
        <taxon>Bifidobacteriaceae</taxon>
        <taxon>Bifidobacterium</taxon>
    </lineage>
</organism>
<accession>A0A086ZT59</accession>
<evidence type="ECO:0000313" key="1">
    <source>
        <dbReference type="EMBL" id="KFI49709.1"/>
    </source>
</evidence>
<feature type="non-terminal residue" evidence="1">
    <location>
        <position position="1"/>
    </location>
</feature>
<reference evidence="1 2" key="1">
    <citation type="submission" date="2014-03" db="EMBL/GenBank/DDBJ databases">
        <title>Genomics of Bifidobacteria.</title>
        <authorList>
            <person name="Ventura M."/>
            <person name="Milani C."/>
            <person name="Lugli G.A."/>
        </authorList>
    </citation>
    <scope>NUCLEOTIDE SEQUENCE [LARGE SCALE GENOMIC DNA]</scope>
    <source>
        <strain evidence="1 2">DSM 23969</strain>
    </source>
</reference>
<keyword evidence="2" id="KW-1185">Reference proteome</keyword>
<protein>
    <submittedName>
        <fullName evidence="1">Uncharacterized protein</fullName>
    </submittedName>
</protein>
<dbReference type="eggNOG" id="ENOG50336MU">
    <property type="taxonomic scope" value="Bacteria"/>
</dbReference>
<dbReference type="EMBL" id="JGYN01000021">
    <property type="protein sequence ID" value="KFI49709.1"/>
    <property type="molecule type" value="Genomic_DNA"/>
</dbReference>
<comment type="caution">
    <text evidence="1">The sequence shown here is derived from an EMBL/GenBank/DDBJ whole genome shotgun (WGS) entry which is preliminary data.</text>
</comment>
<proteinExistence type="predicted"/>
<gene>
    <name evidence="1" type="ORF">BBIA_1244</name>
</gene>
<name>A0A086ZT59_9BIFI</name>
<dbReference type="Proteomes" id="UP000029108">
    <property type="component" value="Unassembled WGS sequence"/>
</dbReference>